<evidence type="ECO:0000313" key="2">
    <source>
        <dbReference type="EMBL" id="EJK47557.1"/>
    </source>
</evidence>
<evidence type="ECO:0000256" key="1">
    <source>
        <dbReference type="SAM" id="MobiDB-lite"/>
    </source>
</evidence>
<feature type="compositionally biased region" description="Polar residues" evidence="1">
    <location>
        <begin position="110"/>
        <end position="122"/>
    </location>
</feature>
<accession>K0RLG6</accession>
<proteinExistence type="predicted"/>
<gene>
    <name evidence="2" type="ORF">THAOC_33711</name>
</gene>
<feature type="compositionally biased region" description="Polar residues" evidence="1">
    <location>
        <begin position="331"/>
        <end position="343"/>
    </location>
</feature>
<keyword evidence="3" id="KW-1185">Reference proteome</keyword>
<name>K0RLG6_THAOC</name>
<dbReference type="Proteomes" id="UP000266841">
    <property type="component" value="Unassembled WGS sequence"/>
</dbReference>
<dbReference type="OrthoDB" id="47859at2759"/>
<organism evidence="2 3">
    <name type="scientific">Thalassiosira oceanica</name>
    <name type="common">Marine diatom</name>
    <dbReference type="NCBI Taxonomy" id="159749"/>
    <lineage>
        <taxon>Eukaryota</taxon>
        <taxon>Sar</taxon>
        <taxon>Stramenopiles</taxon>
        <taxon>Ochrophyta</taxon>
        <taxon>Bacillariophyta</taxon>
        <taxon>Coscinodiscophyceae</taxon>
        <taxon>Thalassiosirophycidae</taxon>
        <taxon>Thalassiosirales</taxon>
        <taxon>Thalassiosiraceae</taxon>
        <taxon>Thalassiosira</taxon>
    </lineage>
</organism>
<feature type="region of interest" description="Disordered" evidence="1">
    <location>
        <begin position="450"/>
        <end position="473"/>
    </location>
</feature>
<feature type="compositionally biased region" description="Acidic residues" evidence="1">
    <location>
        <begin position="452"/>
        <end position="464"/>
    </location>
</feature>
<evidence type="ECO:0000313" key="3">
    <source>
        <dbReference type="Proteomes" id="UP000266841"/>
    </source>
</evidence>
<comment type="caution">
    <text evidence="2">The sequence shown here is derived from an EMBL/GenBank/DDBJ whole genome shotgun (WGS) entry which is preliminary data.</text>
</comment>
<feature type="compositionally biased region" description="Basic residues" evidence="1">
    <location>
        <begin position="161"/>
        <end position="170"/>
    </location>
</feature>
<dbReference type="eggNOG" id="ENOG502RWV9">
    <property type="taxonomic scope" value="Eukaryota"/>
</dbReference>
<reference evidence="2 3" key="1">
    <citation type="journal article" date="2012" name="Genome Biol.">
        <title>Genome and low-iron response of an oceanic diatom adapted to chronic iron limitation.</title>
        <authorList>
            <person name="Lommer M."/>
            <person name="Specht M."/>
            <person name="Roy A.S."/>
            <person name="Kraemer L."/>
            <person name="Andreson R."/>
            <person name="Gutowska M.A."/>
            <person name="Wolf J."/>
            <person name="Bergner S.V."/>
            <person name="Schilhabel M.B."/>
            <person name="Klostermeier U.C."/>
            <person name="Beiko R.G."/>
            <person name="Rosenstiel P."/>
            <person name="Hippler M."/>
            <person name="Laroche J."/>
        </authorList>
    </citation>
    <scope>NUCLEOTIDE SEQUENCE [LARGE SCALE GENOMIC DNA]</scope>
    <source>
        <strain evidence="2 3">CCMP1005</strain>
    </source>
</reference>
<feature type="compositionally biased region" description="Polar residues" evidence="1">
    <location>
        <begin position="140"/>
        <end position="156"/>
    </location>
</feature>
<feature type="region of interest" description="Disordered" evidence="1">
    <location>
        <begin position="67"/>
        <end position="207"/>
    </location>
</feature>
<protein>
    <submittedName>
        <fullName evidence="2">Uncharacterized protein</fullName>
    </submittedName>
</protein>
<feature type="region of interest" description="Disordered" evidence="1">
    <location>
        <begin position="515"/>
        <end position="536"/>
    </location>
</feature>
<feature type="compositionally biased region" description="Basic and acidic residues" evidence="1">
    <location>
        <begin position="319"/>
        <end position="330"/>
    </location>
</feature>
<sequence length="1320" mass="148898">MDGSGRRRNHTSGESLGNMNDILLNLEQSIDDQLYTGGMLSQFTLVTSEISSTSDLASPIAFTRNESLESSVGSHHSDGNPPQSIFRVPSEDIGPPSPSRYRSPPKSPNMRDTINGTYSPTKSVGSQSGQSGGSRSGASDTTDTTNNLHRYSTASTPPAAKPKRRKRNQNTKRGNNLVILPTPSKEHVRRKSTTSVLASSKLPPPHPMSLVQSYPIHGNTRHGTLLRSDSMGSVDGSETGSEVTPIISPGRIPRGCYSYSFDSGDERSCSDEGECEIPVQGVSEEQHVSMQGAPLLAPLSDSTGKELQGLTISFVDEPGEIKRGESDQHDQLTPTSRTNHANPVKPTQQFNFTGQIAITQSNQSGTRRQRAPSKFFSSDTLFFEGIHDSGLQSTSFEHVSDRELTTSTEKEIELVFDGSFEANDDRSVDEKSADMSRRVELWRKSRLRNSDDDLLDSSDGDDQENSAKIPNGKDVVVGAVEAVRNELETSAAARGIDTLEDGVEETYGVELAPLTKSTAASSNDGSLRAGDHPPRSAEINLSSRYFTWQWRLRHPLVAIRNYLWRIQLESAPTLNTRENRNSPPVPELIKDNDEPMQRSLTRIEDEDCDERRSLTSSINRSPLRTTRRYDDVDFDRSRNLCCHCIAEWCVSRNERDPYGLIERETYKMYTRWQKLCLVSLFMFLLAWLVTAGRKEKHHFNHQGLDEYQNDPLARENFIERSRAVEDGDDHYLLPLKNPTDDDDAFHSFEKQIVLDQFRTDDEYDILQQPNIREHDFASSTTERYNPMTFKDYVGIDTISVVGERHTHVEWLVARLTEVYPRLRVLNGLPSDTNSARTRRAKIYDPVAHRIVDQDLDQQTKNQSTEESNRVLVLFVSLNPYDWIELMHIDPDPAYGTSFKDMEWREFVDQEIVSAEEERLYDNILSLRSDRIRTYFDDSTELYERVKLVIPVRYEDLASHYEGIYYQASDGSTAALPGIVGLMDEIQERTGLRPNENAGWLDADSLNLSSRFWADKVGCEGHVCLFTGDTTHDPDYIDFINTHLDFQLEYLIGYTKRSRPKPHVDEIVVLGERHSGAEFLVAYGFDSRPGRFFQSTSALVSPNTLVISVFLNSYDWVELMRLHPINAPAHQGMEWEEFVSTSWDRKRSNLDETLMSSAIVDDVSQAHCSFGFHFHEIIPCLTKRDPKTDTFPLYEMQPGNGKPYSSIIHLREDKIISFLQAVSLDGVVADISVRYEDLIWEDGTGSGSPSTLPFPGIAGLIEKIRDKTSLVPDMNAGWILDEDDYFKATPLASNEALDPYYAHWMEVNVNWDVEALVGYVP</sequence>
<dbReference type="EMBL" id="AGNL01046842">
    <property type="protein sequence ID" value="EJK47557.1"/>
    <property type="molecule type" value="Genomic_DNA"/>
</dbReference>
<feature type="region of interest" description="Disordered" evidence="1">
    <location>
        <begin position="318"/>
        <end position="343"/>
    </location>
</feature>
<feature type="compositionally biased region" description="Polar residues" evidence="1">
    <location>
        <begin position="515"/>
        <end position="525"/>
    </location>
</feature>